<dbReference type="EMBL" id="UINC01162651">
    <property type="protein sequence ID" value="SVD62524.1"/>
    <property type="molecule type" value="Genomic_DNA"/>
</dbReference>
<gene>
    <name evidence="2" type="ORF">METZ01_LOCUS415378</name>
</gene>
<dbReference type="SUPFAM" id="SSF46689">
    <property type="entry name" value="Homeodomain-like"/>
    <property type="match status" value="1"/>
</dbReference>
<sequence>MDKNCSAFREIGDDLIKQTLEQTSQNLSLTARILGIDRSTIYRRRRKHNW</sequence>
<name>A0A382WV62_9ZZZZ</name>
<feature type="domain" description="DNA binding HTH" evidence="1">
    <location>
        <begin position="10"/>
        <end position="48"/>
    </location>
</feature>
<organism evidence="2">
    <name type="scientific">marine metagenome</name>
    <dbReference type="NCBI Taxonomy" id="408172"/>
    <lineage>
        <taxon>unclassified sequences</taxon>
        <taxon>metagenomes</taxon>
        <taxon>ecological metagenomes</taxon>
    </lineage>
</organism>
<dbReference type="Pfam" id="PF02954">
    <property type="entry name" value="HTH_8"/>
    <property type="match status" value="1"/>
</dbReference>
<reference evidence="2" key="1">
    <citation type="submission" date="2018-05" db="EMBL/GenBank/DDBJ databases">
        <authorList>
            <person name="Lanie J.A."/>
            <person name="Ng W.-L."/>
            <person name="Kazmierczak K.M."/>
            <person name="Andrzejewski T.M."/>
            <person name="Davidsen T.M."/>
            <person name="Wayne K.J."/>
            <person name="Tettelin H."/>
            <person name="Glass J.I."/>
            <person name="Rusch D."/>
            <person name="Podicherti R."/>
            <person name="Tsui H.-C.T."/>
            <person name="Winkler M.E."/>
        </authorList>
    </citation>
    <scope>NUCLEOTIDE SEQUENCE</scope>
</reference>
<accession>A0A382WV62</accession>
<dbReference type="Gene3D" id="1.10.10.60">
    <property type="entry name" value="Homeodomain-like"/>
    <property type="match status" value="1"/>
</dbReference>
<dbReference type="InterPro" id="IPR009057">
    <property type="entry name" value="Homeodomain-like_sf"/>
</dbReference>
<protein>
    <recommendedName>
        <fullName evidence="1">DNA binding HTH domain-containing protein</fullName>
    </recommendedName>
</protein>
<dbReference type="PRINTS" id="PR01590">
    <property type="entry name" value="HTHFIS"/>
</dbReference>
<evidence type="ECO:0000259" key="1">
    <source>
        <dbReference type="Pfam" id="PF02954"/>
    </source>
</evidence>
<dbReference type="AlphaFoldDB" id="A0A382WV62"/>
<proteinExistence type="predicted"/>
<dbReference type="InterPro" id="IPR002197">
    <property type="entry name" value="HTH_Fis"/>
</dbReference>
<dbReference type="GO" id="GO:0043565">
    <property type="term" value="F:sequence-specific DNA binding"/>
    <property type="evidence" value="ECO:0007669"/>
    <property type="project" value="InterPro"/>
</dbReference>
<evidence type="ECO:0000313" key="2">
    <source>
        <dbReference type="EMBL" id="SVD62524.1"/>
    </source>
</evidence>